<evidence type="ECO:0000313" key="4">
    <source>
        <dbReference type="EMBL" id="MBS7456646.1"/>
    </source>
</evidence>
<keyword evidence="5" id="KW-1185">Reference proteome</keyword>
<evidence type="ECO:0000256" key="1">
    <source>
        <dbReference type="SAM" id="MobiDB-lite"/>
    </source>
</evidence>
<protein>
    <recommendedName>
        <fullName evidence="2">XAC0095-like domain-containing protein</fullName>
    </recommendedName>
</protein>
<feature type="domain" description="XAC0095-like" evidence="2">
    <location>
        <begin position="11"/>
        <end position="78"/>
    </location>
</feature>
<evidence type="ECO:0000259" key="2">
    <source>
        <dbReference type="Pfam" id="PF26642"/>
    </source>
</evidence>
<reference evidence="3" key="2">
    <citation type="submission" date="2021-04" db="EMBL/GenBank/DDBJ databases">
        <authorList>
            <person name="Karlyshev A.V."/>
        </authorList>
    </citation>
    <scope>NUCLEOTIDE SEQUENCE</scope>
    <source>
        <strain evidence="3">LMG 29479</strain>
    </source>
</reference>
<accession>A0A8J7VRD0</accession>
<dbReference type="EMBL" id="JAGQFT020000003">
    <property type="protein sequence ID" value="MBS7456646.1"/>
    <property type="molecule type" value="Genomic_DNA"/>
</dbReference>
<name>A0A8J7VRD0_9GAMM</name>
<dbReference type="InterPro" id="IPR058099">
    <property type="entry name" value="T3SS_XAC0095_dom"/>
</dbReference>
<feature type="region of interest" description="Disordered" evidence="1">
    <location>
        <begin position="83"/>
        <end position="116"/>
    </location>
</feature>
<dbReference type="EMBL" id="JAGQFT010000017">
    <property type="protein sequence ID" value="MBR0561675.1"/>
    <property type="molecule type" value="Genomic_DNA"/>
</dbReference>
<dbReference type="NCBIfam" id="NF047335">
    <property type="entry name" value="T3SS_XAC0095"/>
    <property type="match status" value="1"/>
</dbReference>
<dbReference type="RefSeq" id="WP_211925643.1">
    <property type="nucleotide sequence ID" value="NZ_JAGQFT020000003.1"/>
</dbReference>
<organism evidence="3">
    <name type="scientific">Coralloluteibacterium stylophorae</name>
    <dbReference type="NCBI Taxonomy" id="1776034"/>
    <lineage>
        <taxon>Bacteria</taxon>
        <taxon>Pseudomonadati</taxon>
        <taxon>Pseudomonadota</taxon>
        <taxon>Gammaproteobacteria</taxon>
        <taxon>Lysobacterales</taxon>
        <taxon>Lysobacteraceae</taxon>
        <taxon>Coralloluteibacterium</taxon>
    </lineage>
</organism>
<sequence>MANREPNDLQMPGYFLPEAGQFRLKKLRDHMVFLSHLAQPRTFDEDSEYAPGIRLDELAVCLELLAEQAELVLAEVTWPAFRGEDGDAPGSGSGPSQEAADEAAAATDAPAGPPPGITLDQIDELNRLIQTISALGDAVAASGSTELADATLPALGETIFDSAQAVRDILDRIEAQRAAPATPPQGRVREERAVYQARLTCCSS</sequence>
<evidence type="ECO:0000313" key="3">
    <source>
        <dbReference type="EMBL" id="MBR0561675.1"/>
    </source>
</evidence>
<evidence type="ECO:0000313" key="5">
    <source>
        <dbReference type="Proteomes" id="UP000675747"/>
    </source>
</evidence>
<feature type="compositionally biased region" description="Low complexity" evidence="1">
    <location>
        <begin position="94"/>
        <end position="110"/>
    </location>
</feature>
<comment type="caution">
    <text evidence="3">The sequence shown here is derived from an EMBL/GenBank/DDBJ whole genome shotgun (WGS) entry which is preliminary data.</text>
</comment>
<dbReference type="Pfam" id="PF26642">
    <property type="entry name" value="XAC0095_dom"/>
    <property type="match status" value="1"/>
</dbReference>
<reference evidence="4 5" key="1">
    <citation type="journal article" date="2021" name="Microbiol. Resour. Announc.">
        <title>Draft Genome Sequence of Coralloluteibacterium stylophorae LMG 29479T.</title>
        <authorList>
            <person name="Karlyshev A.V."/>
            <person name="Kudryashova E.B."/>
            <person name="Ariskina E.V."/>
            <person name="Conroy A.P."/>
            <person name="Abidueva E.Y."/>
        </authorList>
    </citation>
    <scope>NUCLEOTIDE SEQUENCE [LARGE SCALE GENOMIC DNA]</scope>
    <source>
        <strain evidence="4 5">LMG 29479</strain>
    </source>
</reference>
<dbReference type="AlphaFoldDB" id="A0A8J7VRD0"/>
<proteinExistence type="predicted"/>
<dbReference type="Proteomes" id="UP000675747">
    <property type="component" value="Unassembled WGS sequence"/>
</dbReference>
<gene>
    <name evidence="4" type="ORF">KB893_005795</name>
    <name evidence="3" type="ORF">KB893_03955</name>
</gene>